<organism evidence="2 3">
    <name type="scientific">Oryza rufipogon</name>
    <name type="common">Brownbeard rice</name>
    <name type="synonym">Asian wild rice</name>
    <dbReference type="NCBI Taxonomy" id="4529"/>
    <lineage>
        <taxon>Eukaryota</taxon>
        <taxon>Viridiplantae</taxon>
        <taxon>Streptophyta</taxon>
        <taxon>Embryophyta</taxon>
        <taxon>Tracheophyta</taxon>
        <taxon>Spermatophyta</taxon>
        <taxon>Magnoliopsida</taxon>
        <taxon>Liliopsida</taxon>
        <taxon>Poales</taxon>
        <taxon>Poaceae</taxon>
        <taxon>BOP clade</taxon>
        <taxon>Oryzoideae</taxon>
        <taxon>Oryzeae</taxon>
        <taxon>Oryzinae</taxon>
        <taxon>Oryza</taxon>
    </lineage>
</organism>
<feature type="compositionally biased region" description="Acidic residues" evidence="1">
    <location>
        <begin position="92"/>
        <end position="118"/>
    </location>
</feature>
<dbReference type="HOGENOM" id="CLU_112645_0_0_1"/>
<dbReference type="Gramene" id="ORUFI10G04770.1">
    <property type="protein sequence ID" value="ORUFI10G04770.1"/>
    <property type="gene ID" value="ORUFI10G04770"/>
</dbReference>
<protein>
    <submittedName>
        <fullName evidence="2">Uncharacterized protein</fullName>
    </submittedName>
</protein>
<name>A0A0E0QX32_ORYRU</name>
<evidence type="ECO:0000313" key="3">
    <source>
        <dbReference type="Proteomes" id="UP000008022"/>
    </source>
</evidence>
<evidence type="ECO:0000256" key="1">
    <source>
        <dbReference type="SAM" id="MobiDB-lite"/>
    </source>
</evidence>
<evidence type="ECO:0000313" key="2">
    <source>
        <dbReference type="EnsemblPlants" id="ORUFI10G04770.1"/>
    </source>
</evidence>
<dbReference type="AlphaFoldDB" id="A0A0E0QX32"/>
<reference evidence="2" key="2">
    <citation type="submission" date="2015-06" db="UniProtKB">
        <authorList>
            <consortium name="EnsemblPlants"/>
        </authorList>
    </citation>
    <scope>IDENTIFICATION</scope>
</reference>
<keyword evidence="3" id="KW-1185">Reference proteome</keyword>
<feature type="region of interest" description="Disordered" evidence="1">
    <location>
        <begin position="88"/>
        <end position="129"/>
    </location>
</feature>
<accession>A0A0E0QX32</accession>
<sequence length="213" mass="22421">MAAVAVKRKLIVDKSPTHRLLHSPLSPITLVRRRRVPSDLESSEGSSTSLLGPFFVHITAFCVDGFFGAAGDAVLGAVAINAVGDDAATGDGEGDGVGDDDDDAGDGEAYGDGDDEGGDGAGDGHDDYGDDGDGGAAGYGGTGYVGALYWGWDLEVMIYLVMQCFDLMPIGPTARSFRMMSVSELELFERVVCPNNFARLRLEQRNCFVLLSV</sequence>
<proteinExistence type="predicted"/>
<dbReference type="EnsemblPlants" id="ORUFI10G04770.1">
    <property type="protein sequence ID" value="ORUFI10G04770.1"/>
    <property type="gene ID" value="ORUFI10G04770"/>
</dbReference>
<reference evidence="3" key="1">
    <citation type="submission" date="2013-06" db="EMBL/GenBank/DDBJ databases">
        <authorList>
            <person name="Zhao Q."/>
        </authorList>
    </citation>
    <scope>NUCLEOTIDE SEQUENCE</scope>
    <source>
        <strain evidence="3">cv. W1943</strain>
    </source>
</reference>
<dbReference type="STRING" id="4529.A0A0E0QX32"/>
<dbReference type="Proteomes" id="UP000008022">
    <property type="component" value="Unassembled WGS sequence"/>
</dbReference>